<dbReference type="CDD" id="cd14066">
    <property type="entry name" value="STKc_IRAK"/>
    <property type="match status" value="3"/>
</dbReference>
<dbReference type="InterPro" id="IPR008271">
    <property type="entry name" value="Ser/Thr_kinase_AS"/>
</dbReference>
<evidence type="ECO:0000256" key="10">
    <source>
        <dbReference type="ARBA" id="ARBA00022741"/>
    </source>
</evidence>
<evidence type="ECO:0000256" key="2">
    <source>
        <dbReference type="ARBA" id="ARBA00012513"/>
    </source>
</evidence>
<feature type="chain" id="PRO_5034959375" description="non-specific serine/threonine protein kinase" evidence="22">
    <location>
        <begin position="30"/>
        <end position="1982"/>
    </location>
</feature>
<keyword evidence="13 21" id="KW-1133">Transmembrane helix</keyword>
<dbReference type="CDD" id="cd00028">
    <property type="entry name" value="B_lectin"/>
    <property type="match status" value="1"/>
</dbReference>
<dbReference type="PANTHER" id="PTHR27002">
    <property type="entry name" value="RECEPTOR-LIKE SERINE/THREONINE-PROTEIN KINASE SD1-8"/>
    <property type="match status" value="1"/>
</dbReference>
<keyword evidence="5" id="KW-0597">Phosphoprotein</keyword>
<dbReference type="FunFam" id="3.30.200.20:FF:000142">
    <property type="entry name" value="Cysteine-rich receptor-like protein kinase 10"/>
    <property type="match status" value="2"/>
</dbReference>
<evidence type="ECO:0000256" key="20">
    <source>
        <dbReference type="SAM" id="MobiDB-lite"/>
    </source>
</evidence>
<dbReference type="Pfam" id="PF01657">
    <property type="entry name" value="Stress-antifung"/>
    <property type="match status" value="4"/>
</dbReference>
<keyword evidence="8 22" id="KW-0732">Signal</keyword>
<feature type="domain" description="Protein kinase" evidence="23">
    <location>
        <begin position="1027"/>
        <end position="1306"/>
    </location>
</feature>
<evidence type="ECO:0000259" key="24">
    <source>
        <dbReference type="PROSITE" id="PS50927"/>
    </source>
</evidence>
<dbReference type="Gene3D" id="1.10.510.10">
    <property type="entry name" value="Transferase(Phosphotransferase) domain 1"/>
    <property type="match status" value="3"/>
</dbReference>
<dbReference type="InterPro" id="IPR038408">
    <property type="entry name" value="GNK2_sf"/>
</dbReference>
<evidence type="ECO:0000256" key="3">
    <source>
        <dbReference type="ARBA" id="ARBA00022475"/>
    </source>
</evidence>
<feature type="compositionally biased region" description="Pro residues" evidence="20">
    <location>
        <begin position="248"/>
        <end position="259"/>
    </location>
</feature>
<evidence type="ECO:0000259" key="23">
    <source>
        <dbReference type="PROSITE" id="PS50011"/>
    </source>
</evidence>
<dbReference type="SUPFAM" id="SSF51110">
    <property type="entry name" value="alpha-D-mannose-specific plant lectins"/>
    <property type="match status" value="1"/>
</dbReference>
<keyword evidence="10" id="KW-0547">Nucleotide-binding</keyword>
<dbReference type="InterPro" id="IPR011009">
    <property type="entry name" value="Kinase-like_dom_sf"/>
</dbReference>
<reference evidence="26" key="1">
    <citation type="submission" date="2021-03" db="EMBL/GenBank/DDBJ databases">
        <authorList>
            <consortium name="Genoscope - CEA"/>
            <person name="William W."/>
        </authorList>
    </citation>
    <scope>NUCLEOTIDE SEQUENCE</scope>
    <source>
        <strain evidence="26">Doubled-haploid Pahang</strain>
    </source>
</reference>
<keyword evidence="3" id="KW-1003">Cell membrane</keyword>
<dbReference type="Gene3D" id="3.30.430.20">
    <property type="entry name" value="Gnk2 domain, C-X8-C-X2-C motif"/>
    <property type="match status" value="4"/>
</dbReference>
<feature type="region of interest" description="Disordered" evidence="20">
    <location>
        <begin position="942"/>
        <end position="962"/>
    </location>
</feature>
<gene>
    <name evidence="26" type="ORF">GSMUA_136380.1</name>
</gene>
<evidence type="ECO:0000256" key="17">
    <source>
        <dbReference type="ARBA" id="ARBA00023180"/>
    </source>
</evidence>
<dbReference type="PANTHER" id="PTHR27002:SF616">
    <property type="entry name" value="RECEPTOR-LIKE SERINE_THREONINE-PROTEIN KINASE"/>
    <property type="match status" value="1"/>
</dbReference>
<dbReference type="PROSITE" id="PS00108">
    <property type="entry name" value="PROTEIN_KINASE_ST"/>
    <property type="match status" value="3"/>
</dbReference>
<dbReference type="Pfam" id="PF07714">
    <property type="entry name" value="PK_Tyr_Ser-Thr"/>
    <property type="match status" value="3"/>
</dbReference>
<dbReference type="PROSITE" id="PS51473">
    <property type="entry name" value="GNK2"/>
    <property type="match status" value="4"/>
</dbReference>
<dbReference type="PROSITE" id="PS50927">
    <property type="entry name" value="BULB_LECTIN"/>
    <property type="match status" value="1"/>
</dbReference>
<keyword evidence="14 21" id="KW-0472">Membrane</keyword>
<evidence type="ECO:0000256" key="9">
    <source>
        <dbReference type="ARBA" id="ARBA00022737"/>
    </source>
</evidence>
<dbReference type="FunFam" id="1.10.510.10:FF:000129">
    <property type="entry name" value="cysteine-rich receptor-like protein kinase 10"/>
    <property type="match status" value="1"/>
</dbReference>
<dbReference type="CDD" id="cd23509">
    <property type="entry name" value="Gnk2-like"/>
    <property type="match status" value="4"/>
</dbReference>
<feature type="domain" description="Gnk2-homologous" evidence="25">
    <location>
        <begin position="721"/>
        <end position="823"/>
    </location>
</feature>
<feature type="compositionally biased region" description="Polar residues" evidence="20">
    <location>
        <begin position="1959"/>
        <end position="1975"/>
    </location>
</feature>
<feature type="region of interest" description="Disordered" evidence="20">
    <location>
        <begin position="248"/>
        <end position="271"/>
    </location>
</feature>
<keyword evidence="15" id="KW-1015">Disulfide bond</keyword>
<feature type="domain" description="Gnk2-homologous" evidence="25">
    <location>
        <begin position="139"/>
        <end position="241"/>
    </location>
</feature>
<feature type="transmembrane region" description="Helical" evidence="21">
    <location>
        <begin position="969"/>
        <end position="990"/>
    </location>
</feature>
<dbReference type="FunFam" id="3.30.200.20:FF:000195">
    <property type="entry name" value="G-type lectin S-receptor-like serine/threonine-protein kinase"/>
    <property type="match status" value="1"/>
</dbReference>
<evidence type="ECO:0000259" key="25">
    <source>
        <dbReference type="PROSITE" id="PS51473"/>
    </source>
</evidence>
<dbReference type="InterPro" id="IPR001480">
    <property type="entry name" value="Bulb-type_lectin_dom"/>
</dbReference>
<dbReference type="FunFam" id="1.10.510.10:FF:000343">
    <property type="entry name" value="Cysteine-rich receptor-like protein kinase 28"/>
    <property type="match status" value="1"/>
</dbReference>
<evidence type="ECO:0000256" key="4">
    <source>
        <dbReference type="ARBA" id="ARBA00022527"/>
    </source>
</evidence>
<keyword evidence="11" id="KW-0418">Kinase</keyword>
<evidence type="ECO:0000256" key="16">
    <source>
        <dbReference type="ARBA" id="ARBA00023170"/>
    </source>
</evidence>
<evidence type="ECO:0000313" key="26">
    <source>
        <dbReference type="EMBL" id="CAG1843845.1"/>
    </source>
</evidence>
<feature type="region of interest" description="Disordered" evidence="20">
    <location>
        <begin position="1952"/>
        <end position="1982"/>
    </location>
</feature>
<dbReference type="EMBL" id="HG996469">
    <property type="protein sequence ID" value="CAG1843845.1"/>
    <property type="molecule type" value="Genomic_DNA"/>
</dbReference>
<evidence type="ECO:0000256" key="22">
    <source>
        <dbReference type="SAM" id="SignalP"/>
    </source>
</evidence>
<keyword evidence="12" id="KW-0067">ATP-binding</keyword>
<keyword evidence="4" id="KW-0723">Serine/threonine-protein kinase</keyword>
<comment type="catalytic activity">
    <reaction evidence="19">
        <text>L-seryl-[protein] + ATP = O-phospho-L-seryl-[protein] + ADP + H(+)</text>
        <dbReference type="Rhea" id="RHEA:17989"/>
        <dbReference type="Rhea" id="RHEA-COMP:9863"/>
        <dbReference type="Rhea" id="RHEA-COMP:11604"/>
        <dbReference type="ChEBI" id="CHEBI:15378"/>
        <dbReference type="ChEBI" id="CHEBI:29999"/>
        <dbReference type="ChEBI" id="CHEBI:30616"/>
        <dbReference type="ChEBI" id="CHEBI:83421"/>
        <dbReference type="ChEBI" id="CHEBI:456216"/>
        <dbReference type="EC" id="2.7.11.1"/>
    </reaction>
</comment>
<dbReference type="Pfam" id="PF01453">
    <property type="entry name" value="B_lectin"/>
    <property type="match status" value="1"/>
</dbReference>
<feature type="transmembrane region" description="Helical" evidence="21">
    <location>
        <begin position="277"/>
        <end position="298"/>
    </location>
</feature>
<feature type="compositionally biased region" description="Low complexity" evidence="20">
    <location>
        <begin position="260"/>
        <end position="271"/>
    </location>
</feature>
<dbReference type="Pfam" id="PF11883">
    <property type="entry name" value="DUF3403"/>
    <property type="match status" value="1"/>
</dbReference>
<evidence type="ECO:0000256" key="15">
    <source>
        <dbReference type="ARBA" id="ARBA00023157"/>
    </source>
</evidence>
<evidence type="ECO:0000256" key="6">
    <source>
        <dbReference type="ARBA" id="ARBA00022679"/>
    </source>
</evidence>
<sequence>MSSSSLAASLPLLLLVLLVVALNPTKTYSQDEPILTDCGDTNYTVPGPFASNLASLLSNLTSSTSGFATAVSNAASPSAAAYGLAQCRLDATPSNCASCLNRSATAAPARCPLCTSAAVRFDYCLLRYSDRDFFSQLDDDIQGILINRQNATDPTVFNSRLRDMMYDIASQAAAKTSRSGVGITNYSDFGNIYGMVQCTRDLSQDDCSLCLQQALAFLPYGSIGGQVVKVSCAVRFEIAPFFSLSVVPPPPSPPSPPPSSTSAGSNSGKSKNTSRTVLIISIPIAASAVLIVAICLWIRRSKPIKRRLRNHVESVVAGHNYEEVRSVESLLFDLATLRSATNNFSDANKLGEGGFGPVYKGTLANGDDIAVKRLSRSSGQGLVEMKNEVILVARLQHRNLVRLLGCCLEEEEMLLVYEYLPNTSLDKCLFGMFLSDPNRRGSLDWARRYKIIEGIARGLLYLHEDSRLRIVHRDLKASNILLDGEMNPKISDFGLAKLFNIDETQGNTSRIAGTYGYMAPEYAMHGFFSAKSDVFSYGVLILEILTGQKNSGHQGSGRFLDLLSYVWSHWNRGMALQVVDRSLHEQYGPQEALRCMHIGLLCVQEEPAERPGMASVVLMLSSASVTLPTPSPPAFYVHGSSIQEAADLLEADRAAQLPTHLAYAFVMVDFFSYGLSFLDSCISVVQQSTTMSSSSLAASLPLLLLVLLVVAMNPTKIYSQADPIRTDCGDTNYTVPGPFASNLAALLTNLTSSTSGFATAVSDAASPSAAAYGLAQCRLDAAPSECASCLNRSATAAPARCPLRTSAAVRFDYCLLRYSDRDFFSQLDDDSPEFLINSQNATDPTVFNSRLRDLMYEIAPQAAARASRFGVGITNYSNLRDIYGMVQCTRDLSQDDCLLCLQEALAFLPNTYGKIGGQVMKVSCAVRFEILPFFSFSVIPPPPSPPSPPPSSPSAGSNSGKSKNTSRTVLIISIPIAASAVLIVAICLCIRRSKPIKRRLRRNYEEVRSVESLLFDLATLRSATNNFSDANKLGEGGFGPVYKGTLANGDDIAVKRLSRSSGQGLVEMKNEVILVARLQHRNLVRLLGCCLEEEEMLLVYEYLPNTSLDKWLFADPNRRGLLDWARRYKIIEGIARGLLYLHEDSRLRIVHRDLKASNILLDGEMNPKISDFGLAKLFNIDETKGRTSRIAGTYGYMAPEYAIHGFFSAKSDVFSYGVLILEIVTGKKNSGNQGSGRFLDLLGYVWRHWNGGMALQVVDQSLQEQYEPQEALRCMHIGLLCVQEEPAARPGMASVVLMLGSASVTLPTPSPPAFYVHGSSIQEAAADLLEADRKCTCQSSIGFSAIQNLVWVDKAALSAAIIFLKYVSLLMSILLLLADSNYENFQIGFGTQYGAMQKLDFEKSKLDDASDRFFASRASLGMTKASVLLYLLTASILCSPAIGGDTVTPNRSLVDDGGTSLISAGGSFELGFFSPVGSTNRYIGIWYHRIPVQTVVWVANRQRPVTGRSGKLSLDTDGALVITDGRNSTVIWSSVSLALGNPVARLLDNGNLVVEEEGSSEASQSHRNHVVVIIIVVSALATFFLLSVACFVWRRKKRRSTINTYTGHVDVDGGQEHEPGGVRDILFTGSICFTDRYIDEETHEQDMDLPLYDLDTIADATGNFSTDNKLGEGGFGPVYKGKLRELKEIAVKRLSETSTQGLAEFKNEVTLIAKLQHRNLVRLLGCCIQAGERMLIYEYMPHGSLDSVLFDTTKGAMLDWQTRYKIIVGIARGLLYLHRDSRFRIIHRDLKASNILLDKDMNPKISDFGMARMFGGDETDARTRRVVGTYGYMSPEYAMDGIFSVKSDVFSFGVLVLEIVSGKKNRGVYQSSHHLNLLAHVWSLWNEGKGLELADASMGPSSLPVAEVMKCIKVGLLCVQDRPEYRPTMSSVVEMLGGDSALLPQPRQPGFIVAKDSSETNSSTSKQDSSTNHVSMTMLEGR</sequence>
<dbReference type="InterPro" id="IPR036426">
    <property type="entry name" value="Bulb-type_lectin_dom_sf"/>
</dbReference>
<feature type="domain" description="Protein kinase" evidence="23">
    <location>
        <begin position="344"/>
        <end position="627"/>
    </location>
</feature>
<dbReference type="SMART" id="SM00220">
    <property type="entry name" value="S_TKc"/>
    <property type="match status" value="3"/>
</dbReference>
<dbReference type="GO" id="GO:0005886">
    <property type="term" value="C:plasma membrane"/>
    <property type="evidence" value="ECO:0007669"/>
    <property type="project" value="UniProtKB-SubCell"/>
</dbReference>
<dbReference type="InterPro" id="IPR000719">
    <property type="entry name" value="Prot_kinase_dom"/>
</dbReference>
<dbReference type="PROSITE" id="PS50011">
    <property type="entry name" value="PROTEIN_KINASE_DOM"/>
    <property type="match status" value="3"/>
</dbReference>
<feature type="transmembrane region" description="Helical" evidence="21">
    <location>
        <begin position="1355"/>
        <end position="1377"/>
    </location>
</feature>
<feature type="transmembrane region" description="Helical" evidence="21">
    <location>
        <begin position="1570"/>
        <end position="1593"/>
    </location>
</feature>
<evidence type="ECO:0000256" key="11">
    <source>
        <dbReference type="ARBA" id="ARBA00022777"/>
    </source>
</evidence>
<dbReference type="GO" id="GO:0005524">
    <property type="term" value="F:ATP binding"/>
    <property type="evidence" value="ECO:0007669"/>
    <property type="project" value="UniProtKB-KW"/>
</dbReference>
<dbReference type="GO" id="GO:0051707">
    <property type="term" value="P:response to other organism"/>
    <property type="evidence" value="ECO:0007669"/>
    <property type="project" value="UniProtKB-ARBA"/>
</dbReference>
<dbReference type="Gene3D" id="2.90.10.10">
    <property type="entry name" value="Bulb-type lectin domain"/>
    <property type="match status" value="1"/>
</dbReference>
<feature type="domain" description="Bulb-type lectin" evidence="24">
    <location>
        <begin position="1446"/>
        <end position="1567"/>
    </location>
</feature>
<dbReference type="InterPro" id="IPR021820">
    <property type="entry name" value="S-locus_recpt_kinase_C"/>
</dbReference>
<evidence type="ECO:0000256" key="5">
    <source>
        <dbReference type="ARBA" id="ARBA00022553"/>
    </source>
</evidence>
<name>A0A8D7A6U5_MUSAM</name>
<keyword evidence="7 21" id="KW-0812">Transmembrane</keyword>
<evidence type="ECO:0000256" key="18">
    <source>
        <dbReference type="ARBA" id="ARBA00047899"/>
    </source>
</evidence>
<evidence type="ECO:0000256" key="12">
    <source>
        <dbReference type="ARBA" id="ARBA00022840"/>
    </source>
</evidence>
<feature type="domain" description="Protein kinase" evidence="23">
    <location>
        <begin position="1664"/>
        <end position="1943"/>
    </location>
</feature>
<keyword evidence="16" id="KW-0675">Receptor</keyword>
<keyword evidence="9" id="KW-0677">Repeat</keyword>
<comment type="catalytic activity">
    <reaction evidence="18">
        <text>L-threonyl-[protein] + ATP = O-phospho-L-threonyl-[protein] + ADP + H(+)</text>
        <dbReference type="Rhea" id="RHEA:46608"/>
        <dbReference type="Rhea" id="RHEA-COMP:11060"/>
        <dbReference type="Rhea" id="RHEA-COMP:11605"/>
        <dbReference type="ChEBI" id="CHEBI:15378"/>
        <dbReference type="ChEBI" id="CHEBI:30013"/>
        <dbReference type="ChEBI" id="CHEBI:30616"/>
        <dbReference type="ChEBI" id="CHEBI:61977"/>
        <dbReference type="ChEBI" id="CHEBI:456216"/>
        <dbReference type="EC" id="2.7.11.1"/>
    </reaction>
</comment>
<feature type="compositionally biased region" description="Pro residues" evidence="20">
    <location>
        <begin position="942"/>
        <end position="952"/>
    </location>
</feature>
<dbReference type="InterPro" id="IPR002902">
    <property type="entry name" value="GNK2"/>
</dbReference>
<evidence type="ECO:0000256" key="1">
    <source>
        <dbReference type="ARBA" id="ARBA00004251"/>
    </source>
</evidence>
<dbReference type="FunFam" id="1.10.510.10:FF:000060">
    <property type="entry name" value="G-type lectin S-receptor-like serine/threonine-protein kinase"/>
    <property type="match status" value="1"/>
</dbReference>
<evidence type="ECO:0000256" key="7">
    <source>
        <dbReference type="ARBA" id="ARBA00022692"/>
    </source>
</evidence>
<protein>
    <recommendedName>
        <fullName evidence="2">non-specific serine/threonine protein kinase</fullName>
        <ecNumber evidence="2">2.7.11.1</ecNumber>
    </recommendedName>
</protein>
<dbReference type="SMART" id="SM00108">
    <property type="entry name" value="B_lectin"/>
    <property type="match status" value="1"/>
</dbReference>
<dbReference type="GO" id="GO:0009737">
    <property type="term" value="P:response to abscisic acid"/>
    <property type="evidence" value="ECO:0007669"/>
    <property type="project" value="UniProtKB-ARBA"/>
</dbReference>
<proteinExistence type="predicted"/>
<dbReference type="GO" id="GO:0004674">
    <property type="term" value="F:protein serine/threonine kinase activity"/>
    <property type="evidence" value="ECO:0007669"/>
    <property type="project" value="UniProtKB-KW"/>
</dbReference>
<evidence type="ECO:0000256" key="19">
    <source>
        <dbReference type="ARBA" id="ARBA00048679"/>
    </source>
</evidence>
<comment type="subcellular location">
    <subcellularLocation>
        <location evidence="1">Cell membrane</location>
        <topology evidence="1">Single-pass type I membrane protein</topology>
    </subcellularLocation>
</comment>
<organism evidence="26">
    <name type="scientific">Musa acuminata subsp. malaccensis</name>
    <name type="common">Wild banana</name>
    <name type="synonym">Musa malaccensis</name>
    <dbReference type="NCBI Taxonomy" id="214687"/>
    <lineage>
        <taxon>Eukaryota</taxon>
        <taxon>Viridiplantae</taxon>
        <taxon>Streptophyta</taxon>
        <taxon>Embryophyta</taxon>
        <taxon>Tracheophyta</taxon>
        <taxon>Spermatophyta</taxon>
        <taxon>Magnoliopsida</taxon>
        <taxon>Liliopsida</taxon>
        <taxon>Zingiberales</taxon>
        <taxon>Musaceae</taxon>
        <taxon>Musa</taxon>
    </lineage>
</organism>
<dbReference type="SUPFAM" id="SSF56112">
    <property type="entry name" value="Protein kinase-like (PK-like)"/>
    <property type="match status" value="3"/>
</dbReference>
<dbReference type="Gene3D" id="3.30.200.20">
    <property type="entry name" value="Phosphorylase Kinase, domain 1"/>
    <property type="match status" value="3"/>
</dbReference>
<keyword evidence="6" id="KW-0808">Transferase</keyword>
<feature type="signal peptide" evidence="22">
    <location>
        <begin position="1"/>
        <end position="29"/>
    </location>
</feature>
<feature type="domain" description="Gnk2-homologous" evidence="25">
    <location>
        <begin position="31"/>
        <end position="133"/>
    </location>
</feature>
<feature type="domain" description="Gnk2-homologous" evidence="25">
    <location>
        <begin position="829"/>
        <end position="933"/>
    </location>
</feature>
<evidence type="ECO:0000256" key="14">
    <source>
        <dbReference type="ARBA" id="ARBA00023136"/>
    </source>
</evidence>
<dbReference type="InterPro" id="IPR001245">
    <property type="entry name" value="Ser-Thr/Tyr_kinase_cat_dom"/>
</dbReference>
<accession>A0A8D7A6U5</accession>
<evidence type="ECO:0000256" key="8">
    <source>
        <dbReference type="ARBA" id="ARBA00022729"/>
    </source>
</evidence>
<dbReference type="GO" id="GO:0006950">
    <property type="term" value="P:response to stress"/>
    <property type="evidence" value="ECO:0007669"/>
    <property type="project" value="UniProtKB-ARBA"/>
</dbReference>
<dbReference type="EC" id="2.7.11.1" evidence="2"/>
<keyword evidence="17" id="KW-0325">Glycoprotein</keyword>
<evidence type="ECO:0000256" key="21">
    <source>
        <dbReference type="SAM" id="Phobius"/>
    </source>
</evidence>
<evidence type="ECO:0000256" key="13">
    <source>
        <dbReference type="ARBA" id="ARBA00022989"/>
    </source>
</evidence>